<dbReference type="Proteomes" id="UP001597196">
    <property type="component" value="Unassembled WGS sequence"/>
</dbReference>
<gene>
    <name evidence="2" type="ORF">ACFQ4P_11655</name>
</gene>
<keyword evidence="1" id="KW-1133">Transmembrane helix</keyword>
<dbReference type="RefSeq" id="WP_203628479.1">
    <property type="nucleotide sequence ID" value="NZ_BOLQ01000030.1"/>
</dbReference>
<feature type="transmembrane region" description="Helical" evidence="1">
    <location>
        <begin position="68"/>
        <end position="87"/>
    </location>
</feature>
<protein>
    <submittedName>
        <fullName evidence="2">Uncharacterized protein</fullName>
    </submittedName>
</protein>
<reference evidence="3" key="1">
    <citation type="journal article" date="2019" name="Int. J. Syst. Evol. Microbiol.">
        <title>The Global Catalogue of Microorganisms (GCM) 10K type strain sequencing project: providing services to taxonomists for standard genome sequencing and annotation.</title>
        <authorList>
            <consortium name="The Broad Institute Genomics Platform"/>
            <consortium name="The Broad Institute Genome Sequencing Center for Infectious Disease"/>
            <person name="Wu L."/>
            <person name="Ma J."/>
        </authorList>
    </citation>
    <scope>NUCLEOTIDE SEQUENCE [LARGE SCALE GENOMIC DNA]</scope>
    <source>
        <strain evidence="3">CCM 8980</strain>
    </source>
</reference>
<feature type="transmembrane region" description="Helical" evidence="1">
    <location>
        <begin position="24"/>
        <end position="47"/>
    </location>
</feature>
<comment type="caution">
    <text evidence="2">The sequence shown here is derived from an EMBL/GenBank/DDBJ whole genome shotgun (WGS) entry which is preliminary data.</text>
</comment>
<evidence type="ECO:0000256" key="1">
    <source>
        <dbReference type="SAM" id="Phobius"/>
    </source>
</evidence>
<proteinExistence type="predicted"/>
<evidence type="ECO:0000313" key="3">
    <source>
        <dbReference type="Proteomes" id="UP001597196"/>
    </source>
</evidence>
<accession>A0ABW4CKM5</accession>
<keyword evidence="1" id="KW-0812">Transmembrane</keyword>
<dbReference type="EMBL" id="JBHTOC010000020">
    <property type="protein sequence ID" value="MFD1430892.1"/>
    <property type="molecule type" value="Genomic_DNA"/>
</dbReference>
<keyword evidence="3" id="KW-1185">Reference proteome</keyword>
<organism evidence="2 3">
    <name type="scientific">Lacticaseibacillus mingshuiensis</name>
    <dbReference type="NCBI Taxonomy" id="2799574"/>
    <lineage>
        <taxon>Bacteria</taxon>
        <taxon>Bacillati</taxon>
        <taxon>Bacillota</taxon>
        <taxon>Bacilli</taxon>
        <taxon>Lactobacillales</taxon>
        <taxon>Lactobacillaceae</taxon>
        <taxon>Lacticaseibacillus</taxon>
    </lineage>
</organism>
<name>A0ABW4CKM5_9LACO</name>
<evidence type="ECO:0000313" key="2">
    <source>
        <dbReference type="EMBL" id="MFD1430892.1"/>
    </source>
</evidence>
<sequence>MSLIALLLDGLAFAGYYVQNTQHAYYTPGLGLQVVITVLLLIMLFTYSGKRFGWFNFATWAHNFTFRYAIIVLSFIINAAVLALYILNATGTNSLIFQ</sequence>
<keyword evidence="1" id="KW-0472">Membrane</keyword>